<dbReference type="Proteomes" id="UP000070186">
    <property type="component" value="Unassembled WGS sequence"/>
</dbReference>
<dbReference type="InterPro" id="IPR037069">
    <property type="entry name" value="AcylCoA_DH/ox_N_sf"/>
</dbReference>
<dbReference type="InterPro" id="IPR025878">
    <property type="entry name" value="Acyl-CoA_dh-like_C_dom"/>
</dbReference>
<evidence type="ECO:0000313" key="16">
    <source>
        <dbReference type="Proteomes" id="UP000070186"/>
    </source>
</evidence>
<feature type="domain" description="Acetyl-CoA dehydrogenase-like C-terminal" evidence="14">
    <location>
        <begin position="463"/>
        <end position="586"/>
    </location>
</feature>
<dbReference type="InterPro" id="IPR036250">
    <property type="entry name" value="AcylCo_DH-like_C"/>
</dbReference>
<proteinExistence type="inferred from homology"/>
<comment type="cofactor">
    <cofactor evidence="1 10">
        <name>FAD</name>
        <dbReference type="ChEBI" id="CHEBI:57692"/>
    </cofactor>
</comment>
<keyword evidence="4 10" id="KW-0274">FAD</keyword>
<dbReference type="Gene3D" id="1.10.540.10">
    <property type="entry name" value="Acyl-CoA dehydrogenase/oxidase, N-terminal domain"/>
    <property type="match status" value="1"/>
</dbReference>
<evidence type="ECO:0000259" key="11">
    <source>
        <dbReference type="Pfam" id="PF00441"/>
    </source>
</evidence>
<dbReference type="GO" id="GO:0016627">
    <property type="term" value="F:oxidoreductase activity, acting on the CH-CH group of donors"/>
    <property type="evidence" value="ECO:0007669"/>
    <property type="project" value="InterPro"/>
</dbReference>
<dbReference type="AlphaFoldDB" id="A0A133XGJ1"/>
<evidence type="ECO:0000313" key="15">
    <source>
        <dbReference type="EMBL" id="KXB30067.1"/>
    </source>
</evidence>
<dbReference type="InterPro" id="IPR046373">
    <property type="entry name" value="Acyl-CoA_Oxase/DH_mid-dom_sf"/>
</dbReference>
<dbReference type="SUPFAM" id="SSF56645">
    <property type="entry name" value="Acyl-CoA dehydrogenase NM domain-like"/>
    <property type="match status" value="1"/>
</dbReference>
<evidence type="ECO:0000256" key="7">
    <source>
        <dbReference type="ARBA" id="ARBA00058683"/>
    </source>
</evidence>
<evidence type="ECO:0000256" key="9">
    <source>
        <dbReference type="ARBA" id="ARBA00069043"/>
    </source>
</evidence>
<dbReference type="PANTHER" id="PTHR42803">
    <property type="entry name" value="ACYL-COA DEHYDROGENASE"/>
    <property type="match status" value="1"/>
</dbReference>
<feature type="domain" description="Acyl-CoA dehydrogenase/oxidase N-terminal" evidence="13">
    <location>
        <begin position="40"/>
        <end position="156"/>
    </location>
</feature>
<accession>A0A133XGJ1</accession>
<evidence type="ECO:0000259" key="14">
    <source>
        <dbReference type="Pfam" id="PF12806"/>
    </source>
</evidence>
<keyword evidence="3 10" id="KW-0285">Flavoprotein</keyword>
<comment type="function">
    <text evidence="7">Involved in the assimilation of dimethylsulphoniopropionate (DMSP), an important compound in the fixation of carbon in marine phytoplankton, by mediating the conversion of 3-(methylthio)propanoyl-CoA (MMPA-CoA) to 3-(methylthio)acryloyl-CoA (MTA-CoA).</text>
</comment>
<comment type="catalytic activity">
    <reaction evidence="6">
        <text>3-(methylsulfanyl)propanoyl-CoA + oxidized [electron-transfer flavoprotein] + H(+) = 3-(methylsulfanyl)acryloyl-CoA + reduced [electron-transfer flavoprotein]</text>
        <dbReference type="Rhea" id="RHEA:52612"/>
        <dbReference type="Rhea" id="RHEA-COMP:10685"/>
        <dbReference type="Rhea" id="RHEA-COMP:10686"/>
        <dbReference type="ChEBI" id="CHEBI:15378"/>
        <dbReference type="ChEBI" id="CHEBI:57692"/>
        <dbReference type="ChEBI" id="CHEBI:58307"/>
        <dbReference type="ChEBI" id="CHEBI:82815"/>
        <dbReference type="ChEBI" id="CHEBI:84994"/>
        <dbReference type="EC" id="1.3.99.41"/>
    </reaction>
    <physiologicalReaction direction="left-to-right" evidence="6">
        <dbReference type="Rhea" id="RHEA:52613"/>
    </physiologicalReaction>
</comment>
<evidence type="ECO:0000256" key="8">
    <source>
        <dbReference type="ARBA" id="ARBA00066694"/>
    </source>
</evidence>
<evidence type="ECO:0000256" key="5">
    <source>
        <dbReference type="ARBA" id="ARBA00023002"/>
    </source>
</evidence>
<feature type="domain" description="Acyl-CoA dehydrogenase/oxidase C-terminal" evidence="11">
    <location>
        <begin position="284"/>
        <end position="445"/>
    </location>
</feature>
<keyword evidence="5 10" id="KW-0560">Oxidoreductase</keyword>
<dbReference type="EMBL" id="LODL01000021">
    <property type="protein sequence ID" value="KXB30067.1"/>
    <property type="molecule type" value="Genomic_DNA"/>
</dbReference>
<dbReference type="InterPro" id="IPR009100">
    <property type="entry name" value="AcylCoA_DH/oxidase_NM_dom_sf"/>
</dbReference>
<sequence>MSTYIAPIRDMQFVLNEVAGLEEICGLPGNEECSVDLVESILDEAAKFATGVLDPINKVGDRTGHVCKDGVVTTAPGFKEAYQLFVETGWNAMPFSPEFGGQGLPALVSMAVNEMWKGANMAFGLCPMLTGGAIEAIAHHASDELKQKYLPKMVEGTWTGTMNLTEPNAGSDLAAISSKAKAVGDGTYLVSGTKIFITWGEHDVAENIIHLVLARLPDAPPGLKGISLFLVPKFLVNDDGSLGKRNDLICASIEHKLGIHGSPTAVMSYGENEGAVGYLIGEENKGIGYMFTMMNHARVNVGLEGVGIAERAYQHALWYARERVQGKIIGDTSSDKKTILHHPDVRRMLMDIKSRTEAMRTLAYYAAANIDKAHAGDAAAQARVDLLTPVVKGWSTEQGVELSSTALQVFGGVGFVEETGAAQYYRDSRITTIYEGTTAIQANDLVGRKLAREKVPGAAMKALLAEMTATAQELEGKAELAGIAANLKNGIKALSTAAEWILATYEANPQAVHAGSVPFLKLTGIVVGGWLMAKSAAIAVQHLADGSSDDFYKAKLATATYFAAHQLPFAAAYAAEITGGSDSVFGLAETLF</sequence>
<keyword evidence="16" id="KW-1185">Reference proteome</keyword>
<reference evidence="15 16" key="1">
    <citation type="submission" date="2015-12" db="EMBL/GenBank/DDBJ databases">
        <title>Nitrous oxide reduction kinetics distinguish bacteria harboring typical versus atypical NosZ.</title>
        <authorList>
            <person name="Yoon S."/>
            <person name="Nissen S."/>
            <person name="Park D."/>
            <person name="Sanford R.A."/>
            <person name="Loeffler F.E."/>
        </authorList>
    </citation>
    <scope>NUCLEOTIDE SEQUENCE [LARGE SCALE GENOMIC DNA]</scope>
    <source>
        <strain evidence="15 16">ATCC BAA-841</strain>
    </source>
</reference>
<dbReference type="Pfam" id="PF02770">
    <property type="entry name" value="Acyl-CoA_dh_M"/>
    <property type="match status" value="1"/>
</dbReference>
<organism evidence="15 16">
    <name type="scientific">Dechloromonas denitrificans</name>
    <dbReference type="NCBI Taxonomy" id="281362"/>
    <lineage>
        <taxon>Bacteria</taxon>
        <taxon>Pseudomonadati</taxon>
        <taxon>Pseudomonadota</taxon>
        <taxon>Betaproteobacteria</taxon>
        <taxon>Rhodocyclales</taxon>
        <taxon>Azonexaceae</taxon>
        <taxon>Dechloromonas</taxon>
    </lineage>
</organism>
<dbReference type="Pfam" id="PF12806">
    <property type="entry name" value="Acyl-CoA_dh_C"/>
    <property type="match status" value="1"/>
</dbReference>
<feature type="domain" description="Acyl-CoA oxidase/dehydrogenase middle" evidence="12">
    <location>
        <begin position="162"/>
        <end position="265"/>
    </location>
</feature>
<evidence type="ECO:0000259" key="13">
    <source>
        <dbReference type="Pfam" id="PF02771"/>
    </source>
</evidence>
<evidence type="ECO:0000259" key="12">
    <source>
        <dbReference type="Pfam" id="PF02770"/>
    </source>
</evidence>
<evidence type="ECO:0000256" key="3">
    <source>
        <dbReference type="ARBA" id="ARBA00022630"/>
    </source>
</evidence>
<protein>
    <recommendedName>
        <fullName evidence="9">3-methylmercaptopropionyl-CoA dehydrogenase</fullName>
        <ecNumber evidence="8">1.3.99.41</ecNumber>
    </recommendedName>
</protein>
<gene>
    <name evidence="15" type="ORF">AT959_11850</name>
</gene>
<dbReference type="EC" id="1.3.99.41" evidence="8"/>
<name>A0A133XGJ1_9RHOO</name>
<dbReference type="SUPFAM" id="SSF47203">
    <property type="entry name" value="Acyl-CoA dehydrogenase C-terminal domain-like"/>
    <property type="match status" value="1"/>
</dbReference>
<comment type="caution">
    <text evidence="15">The sequence shown here is derived from an EMBL/GenBank/DDBJ whole genome shotgun (WGS) entry which is preliminary data.</text>
</comment>
<evidence type="ECO:0000256" key="6">
    <source>
        <dbReference type="ARBA" id="ARBA00051388"/>
    </source>
</evidence>
<comment type="similarity">
    <text evidence="2 10">Belongs to the acyl-CoA dehydrogenase family.</text>
</comment>
<dbReference type="Pfam" id="PF00441">
    <property type="entry name" value="Acyl-CoA_dh_1"/>
    <property type="match status" value="1"/>
</dbReference>
<evidence type="ECO:0000256" key="2">
    <source>
        <dbReference type="ARBA" id="ARBA00009347"/>
    </source>
</evidence>
<dbReference type="Gene3D" id="1.20.140.10">
    <property type="entry name" value="Butyryl-CoA Dehydrogenase, subunit A, domain 3"/>
    <property type="match status" value="1"/>
</dbReference>
<dbReference type="PANTHER" id="PTHR42803:SF1">
    <property type="entry name" value="BROAD-SPECIFICITY LINEAR ACYL-COA DEHYDROGENASE FADE5"/>
    <property type="match status" value="1"/>
</dbReference>
<dbReference type="InterPro" id="IPR052166">
    <property type="entry name" value="Diverse_Acyl-CoA_DH"/>
</dbReference>
<dbReference type="InterPro" id="IPR013786">
    <property type="entry name" value="AcylCoA_DH/ox_N"/>
</dbReference>
<dbReference type="Gene3D" id="2.40.110.10">
    <property type="entry name" value="Butyryl-CoA Dehydrogenase, subunit A, domain 2"/>
    <property type="match status" value="1"/>
</dbReference>
<evidence type="ECO:0000256" key="1">
    <source>
        <dbReference type="ARBA" id="ARBA00001974"/>
    </source>
</evidence>
<dbReference type="RefSeq" id="WP_066883328.1">
    <property type="nucleotide sequence ID" value="NZ_LODL01000021.1"/>
</dbReference>
<dbReference type="STRING" id="281362.AT959_11850"/>
<dbReference type="FunFam" id="2.40.110.10:FF:000031">
    <property type="entry name" value="Acyl-CoA dehydrogenase, putative"/>
    <property type="match status" value="1"/>
</dbReference>
<evidence type="ECO:0000256" key="10">
    <source>
        <dbReference type="RuleBase" id="RU362125"/>
    </source>
</evidence>
<dbReference type="InterPro" id="IPR006091">
    <property type="entry name" value="Acyl-CoA_Oxase/DH_mid-dom"/>
</dbReference>
<dbReference type="GO" id="GO:0050660">
    <property type="term" value="F:flavin adenine dinucleotide binding"/>
    <property type="evidence" value="ECO:0007669"/>
    <property type="project" value="InterPro"/>
</dbReference>
<dbReference type="Pfam" id="PF02771">
    <property type="entry name" value="Acyl-CoA_dh_N"/>
    <property type="match status" value="1"/>
</dbReference>
<dbReference type="InterPro" id="IPR009075">
    <property type="entry name" value="AcylCo_DH/oxidase_C"/>
</dbReference>
<evidence type="ECO:0000256" key="4">
    <source>
        <dbReference type="ARBA" id="ARBA00022827"/>
    </source>
</evidence>